<keyword evidence="4 5" id="KW-0862">Zinc</keyword>
<evidence type="ECO:0000256" key="4">
    <source>
        <dbReference type="ARBA" id="ARBA00022833"/>
    </source>
</evidence>
<organism evidence="7 8">
    <name type="scientific">Erythranthe guttata</name>
    <name type="common">Yellow monkey flower</name>
    <name type="synonym">Mimulus guttatus</name>
    <dbReference type="NCBI Taxonomy" id="4155"/>
    <lineage>
        <taxon>Eukaryota</taxon>
        <taxon>Viridiplantae</taxon>
        <taxon>Streptophyta</taxon>
        <taxon>Embryophyta</taxon>
        <taxon>Tracheophyta</taxon>
        <taxon>Spermatophyta</taxon>
        <taxon>Magnoliopsida</taxon>
        <taxon>eudicotyledons</taxon>
        <taxon>Gunneridae</taxon>
        <taxon>Pentapetalae</taxon>
        <taxon>asterids</taxon>
        <taxon>lamiids</taxon>
        <taxon>Lamiales</taxon>
        <taxon>Phrymaceae</taxon>
        <taxon>Erythranthe</taxon>
    </lineage>
</organism>
<sequence>MSPYGDSLLVMMNKFQHMQLKAVDCGSDGKSGLGATETKNEKLKREEKKKLLGVKRLSSPPVLKTKKIPYCCYYIQGRCRKGEKCNFSHDTVPLTKSTPCKYLAHGFCMKGDDCPFDHELSKYPCVKHASNYPCPRLPKCLFSHEVVLSCTNSN</sequence>
<evidence type="ECO:0000256" key="2">
    <source>
        <dbReference type="ARBA" id="ARBA00022737"/>
    </source>
</evidence>
<dbReference type="InterPro" id="IPR045124">
    <property type="entry name" value="Su(sable)-like"/>
</dbReference>
<dbReference type="InterPro" id="IPR000571">
    <property type="entry name" value="Znf_CCCH"/>
</dbReference>
<evidence type="ECO:0000313" key="7">
    <source>
        <dbReference type="EMBL" id="EYU27323.1"/>
    </source>
</evidence>
<dbReference type="GO" id="GO:0008270">
    <property type="term" value="F:zinc ion binding"/>
    <property type="evidence" value="ECO:0007669"/>
    <property type="project" value="UniProtKB-KW"/>
</dbReference>
<name>A0A022QJ66_ERYGU</name>
<accession>A0A022QJ66</accession>
<keyword evidence="3 5" id="KW-0863">Zinc-finger</keyword>
<evidence type="ECO:0000256" key="3">
    <source>
        <dbReference type="ARBA" id="ARBA00022771"/>
    </source>
</evidence>
<feature type="domain" description="C3H1-type" evidence="6">
    <location>
        <begin position="65"/>
        <end position="92"/>
    </location>
</feature>
<dbReference type="GO" id="GO:0003723">
    <property type="term" value="F:RNA binding"/>
    <property type="evidence" value="ECO:0007669"/>
    <property type="project" value="InterPro"/>
</dbReference>
<dbReference type="SUPFAM" id="SSF90229">
    <property type="entry name" value="CCCH zinc finger"/>
    <property type="match status" value="2"/>
</dbReference>
<reference evidence="7 8" key="1">
    <citation type="journal article" date="2013" name="Proc. Natl. Acad. Sci. U.S.A.">
        <title>Fine-scale variation in meiotic recombination in Mimulus inferred from population shotgun sequencing.</title>
        <authorList>
            <person name="Hellsten U."/>
            <person name="Wright K.M."/>
            <person name="Jenkins J."/>
            <person name="Shu S."/>
            <person name="Yuan Y."/>
            <person name="Wessler S.R."/>
            <person name="Schmutz J."/>
            <person name="Willis J.H."/>
            <person name="Rokhsar D.S."/>
        </authorList>
    </citation>
    <scope>NUCLEOTIDE SEQUENCE [LARGE SCALE GENOMIC DNA]</scope>
    <source>
        <strain evidence="8">cv. DUN x IM62</strain>
    </source>
</reference>
<evidence type="ECO:0000259" key="6">
    <source>
        <dbReference type="PROSITE" id="PS50103"/>
    </source>
</evidence>
<keyword evidence="1 5" id="KW-0479">Metal-binding</keyword>
<keyword evidence="8" id="KW-1185">Reference proteome</keyword>
<keyword evidence="2" id="KW-0677">Repeat</keyword>
<dbReference type="PANTHER" id="PTHR13119:SF12">
    <property type="entry name" value="PROTEIN SUPPRESSOR OF SABLE"/>
    <property type="match status" value="1"/>
</dbReference>
<dbReference type="Proteomes" id="UP000030748">
    <property type="component" value="Unassembled WGS sequence"/>
</dbReference>
<feature type="domain" description="C3H1-type" evidence="6">
    <location>
        <begin position="94"/>
        <end position="121"/>
    </location>
</feature>
<dbReference type="GO" id="GO:0045892">
    <property type="term" value="P:negative regulation of DNA-templated transcription"/>
    <property type="evidence" value="ECO:0007669"/>
    <property type="project" value="InterPro"/>
</dbReference>
<gene>
    <name evidence="7" type="ORF">MIMGU_mgv1a015531mg</name>
</gene>
<proteinExistence type="predicted"/>
<protein>
    <recommendedName>
        <fullName evidence="6">C3H1-type domain-containing protein</fullName>
    </recommendedName>
</protein>
<dbReference type="Gene3D" id="4.10.1000.10">
    <property type="entry name" value="Zinc finger, CCCH-type"/>
    <property type="match status" value="1"/>
</dbReference>
<dbReference type="SMART" id="SM00356">
    <property type="entry name" value="ZnF_C3H1"/>
    <property type="match status" value="3"/>
</dbReference>
<feature type="zinc finger region" description="C3H1-type" evidence="5">
    <location>
        <begin position="94"/>
        <end position="121"/>
    </location>
</feature>
<dbReference type="InterPro" id="IPR036855">
    <property type="entry name" value="Znf_CCCH_sf"/>
</dbReference>
<dbReference type="EMBL" id="KI631456">
    <property type="protein sequence ID" value="EYU27323.1"/>
    <property type="molecule type" value="Genomic_DNA"/>
</dbReference>
<dbReference type="PANTHER" id="PTHR13119">
    <property type="entry name" value="ZINC FINGER CCCH DOMAIN-CONTAINING PROTEI"/>
    <property type="match status" value="1"/>
</dbReference>
<feature type="zinc finger region" description="C3H1-type" evidence="5">
    <location>
        <begin position="65"/>
        <end position="92"/>
    </location>
</feature>
<dbReference type="AlphaFoldDB" id="A0A022QJ66"/>
<dbReference type="eggNOG" id="KOG1040">
    <property type="taxonomic scope" value="Eukaryota"/>
</dbReference>
<dbReference type="PROSITE" id="PS50103">
    <property type="entry name" value="ZF_C3H1"/>
    <property type="match status" value="2"/>
</dbReference>
<dbReference type="STRING" id="4155.A0A022QJ66"/>
<dbReference type="Gene3D" id="2.30.30.1190">
    <property type="match status" value="1"/>
</dbReference>
<evidence type="ECO:0000256" key="1">
    <source>
        <dbReference type="ARBA" id="ARBA00022723"/>
    </source>
</evidence>
<evidence type="ECO:0000256" key="5">
    <source>
        <dbReference type="PROSITE-ProRule" id="PRU00723"/>
    </source>
</evidence>
<evidence type="ECO:0000313" key="8">
    <source>
        <dbReference type="Proteomes" id="UP000030748"/>
    </source>
</evidence>